<protein>
    <submittedName>
        <fullName evidence="2">Uncharacterized protein</fullName>
    </submittedName>
</protein>
<proteinExistence type="predicted"/>
<dbReference type="AlphaFoldDB" id="A0A225UK89"/>
<sequence>MQTEKQNDWTMWVDFATYAYNSGRPNELMMGRRLRSPGELLRSLSVQEAGELTTYHKRLVSMLKQNHVIAERALQNEQARQAKYYNRRVRTKSEFKIGDAASTSTKFVYSWIGPLKIVDAAGYENFLVERVDVSEDCGESERYMAHVSFVIHYNQPYDLLRRSAYDLNLQLAFENTAGTTSDGEATAATIRPTTAPVHVAAGTGSKRRKKRATTGSSTGWKQNEQLVELRRQK</sequence>
<gene>
    <name evidence="2" type="ORF">PHMEG_00037312</name>
</gene>
<feature type="region of interest" description="Disordered" evidence="1">
    <location>
        <begin position="197"/>
        <end position="233"/>
    </location>
</feature>
<evidence type="ECO:0000313" key="3">
    <source>
        <dbReference type="Proteomes" id="UP000198211"/>
    </source>
</evidence>
<reference evidence="3" key="1">
    <citation type="submission" date="2017-03" db="EMBL/GenBank/DDBJ databases">
        <title>Phytopthora megakarya and P. palmivora, two closely related causual agents of cacao black pod achieved similar genome size and gene model numbers by different mechanisms.</title>
        <authorList>
            <person name="Ali S."/>
            <person name="Shao J."/>
            <person name="Larry D.J."/>
            <person name="Kronmiller B."/>
            <person name="Shen D."/>
            <person name="Strem M.D."/>
            <person name="Melnick R.L."/>
            <person name="Guiltinan M.J."/>
            <person name="Tyler B.M."/>
            <person name="Meinhardt L.W."/>
            <person name="Bailey B.A."/>
        </authorList>
    </citation>
    <scope>NUCLEOTIDE SEQUENCE [LARGE SCALE GENOMIC DNA]</scope>
    <source>
        <strain evidence="3">zdho120</strain>
    </source>
</reference>
<feature type="compositionally biased region" description="Polar residues" evidence="1">
    <location>
        <begin position="213"/>
        <end position="225"/>
    </location>
</feature>
<keyword evidence="3" id="KW-1185">Reference proteome</keyword>
<comment type="caution">
    <text evidence="2">The sequence shown here is derived from an EMBL/GenBank/DDBJ whole genome shotgun (WGS) entry which is preliminary data.</text>
</comment>
<accession>A0A225UK89</accession>
<dbReference type="EMBL" id="NBNE01016266">
    <property type="protein sequence ID" value="OWY93341.1"/>
    <property type="molecule type" value="Genomic_DNA"/>
</dbReference>
<dbReference type="Proteomes" id="UP000198211">
    <property type="component" value="Unassembled WGS sequence"/>
</dbReference>
<evidence type="ECO:0000256" key="1">
    <source>
        <dbReference type="SAM" id="MobiDB-lite"/>
    </source>
</evidence>
<dbReference type="OrthoDB" id="10066265at2759"/>
<evidence type="ECO:0000313" key="2">
    <source>
        <dbReference type="EMBL" id="OWY93341.1"/>
    </source>
</evidence>
<organism evidence="2 3">
    <name type="scientific">Phytophthora megakarya</name>
    <dbReference type="NCBI Taxonomy" id="4795"/>
    <lineage>
        <taxon>Eukaryota</taxon>
        <taxon>Sar</taxon>
        <taxon>Stramenopiles</taxon>
        <taxon>Oomycota</taxon>
        <taxon>Peronosporomycetes</taxon>
        <taxon>Peronosporales</taxon>
        <taxon>Peronosporaceae</taxon>
        <taxon>Phytophthora</taxon>
    </lineage>
</organism>
<name>A0A225UK89_9STRA</name>